<protein>
    <recommendedName>
        <fullName evidence="4">O-antigen ligase domain-containing protein</fullName>
    </recommendedName>
</protein>
<organism evidence="2 3">
    <name type="scientific">Hymenobacter citatus</name>
    <dbReference type="NCBI Taxonomy" id="2763506"/>
    <lineage>
        <taxon>Bacteria</taxon>
        <taxon>Pseudomonadati</taxon>
        <taxon>Bacteroidota</taxon>
        <taxon>Cytophagia</taxon>
        <taxon>Cytophagales</taxon>
        <taxon>Hymenobacteraceae</taxon>
        <taxon>Hymenobacter</taxon>
    </lineage>
</organism>
<evidence type="ECO:0000256" key="1">
    <source>
        <dbReference type="SAM" id="Phobius"/>
    </source>
</evidence>
<feature type="transmembrane region" description="Helical" evidence="1">
    <location>
        <begin position="43"/>
        <end position="65"/>
    </location>
</feature>
<accession>A0ABR7MGY5</accession>
<dbReference type="Proteomes" id="UP000622017">
    <property type="component" value="Unassembled WGS sequence"/>
</dbReference>
<feature type="transmembrane region" description="Helical" evidence="1">
    <location>
        <begin position="136"/>
        <end position="153"/>
    </location>
</feature>
<comment type="caution">
    <text evidence="2">The sequence shown here is derived from an EMBL/GenBank/DDBJ whole genome shotgun (WGS) entry which is preliminary data.</text>
</comment>
<dbReference type="RefSeq" id="WP_187318619.1">
    <property type="nucleotide sequence ID" value="NZ_JACSCY010000003.1"/>
</dbReference>
<proteinExistence type="predicted"/>
<gene>
    <name evidence="2" type="ORF">H8B15_05235</name>
</gene>
<feature type="transmembrane region" description="Helical" evidence="1">
    <location>
        <begin position="103"/>
        <end position="124"/>
    </location>
</feature>
<keyword evidence="1" id="KW-0472">Membrane</keyword>
<feature type="transmembrane region" description="Helical" evidence="1">
    <location>
        <begin position="215"/>
        <end position="231"/>
    </location>
</feature>
<keyword evidence="3" id="KW-1185">Reference proteome</keyword>
<feature type="transmembrane region" description="Helical" evidence="1">
    <location>
        <begin position="77"/>
        <end position="97"/>
    </location>
</feature>
<feature type="transmembrane region" description="Helical" evidence="1">
    <location>
        <begin position="237"/>
        <end position="253"/>
    </location>
</feature>
<sequence>MTTSPAASAGRGSGTTVDPNRRIKQGIWLYFLLLIFEGGLRKWILPGLATPLLIVRDPIAIWLIYTTWRKGLLPANIYQTVIIIIGIVAIFTALLLGHGSLAVALYGARILLFHFPLMFVIGRIFNRADVVQMGKALIWIAIPMAVLITMQFYSPQSALVNRGVGGDMAGGGFDGAMGFFRPPGTFSFTNGVHLFFGLVACFVCYFWINNENVNKLALIAATVGLLAAIPFSISRSLLMYVAVAFLFGAIGMVRKPEYVGRIIAMVLLGVVLMAVLSQFSFMQTPIKAFTSRFENASDAEGGLKGSLGTRYLGGMVEAVAGSSKQPFFGYGLGMGTNAGNKLLTGDTIGYLISEGEWGRLIGEMGPLMGLTVIFIRLSLCVKFTVAAYRRLTQNDLLPWILLGYTLLTIPQAQWAQPTTLGFSTLIGGLILAAMRPGVRLAPVLRPPLSAAQAA</sequence>
<name>A0ABR7MGY5_9BACT</name>
<keyword evidence="1" id="KW-1133">Transmembrane helix</keyword>
<keyword evidence="1" id="KW-0812">Transmembrane</keyword>
<feature type="transmembrane region" description="Helical" evidence="1">
    <location>
        <begin position="262"/>
        <end position="281"/>
    </location>
</feature>
<reference evidence="2 3" key="1">
    <citation type="submission" date="2020-08" db="EMBL/GenBank/DDBJ databases">
        <title>Hymenobacter sp.</title>
        <authorList>
            <person name="Kim M.K."/>
        </authorList>
    </citation>
    <scope>NUCLEOTIDE SEQUENCE [LARGE SCALE GENOMIC DNA]</scope>
    <source>
        <strain evidence="2 3">BT507</strain>
    </source>
</reference>
<evidence type="ECO:0000313" key="3">
    <source>
        <dbReference type="Proteomes" id="UP000622017"/>
    </source>
</evidence>
<feature type="transmembrane region" description="Helical" evidence="1">
    <location>
        <begin position="191"/>
        <end position="208"/>
    </location>
</feature>
<dbReference type="EMBL" id="JACSCY010000003">
    <property type="protein sequence ID" value="MBC6610311.1"/>
    <property type="molecule type" value="Genomic_DNA"/>
</dbReference>
<evidence type="ECO:0000313" key="2">
    <source>
        <dbReference type="EMBL" id="MBC6610311.1"/>
    </source>
</evidence>
<evidence type="ECO:0008006" key="4">
    <source>
        <dbReference type="Google" id="ProtNLM"/>
    </source>
</evidence>